<evidence type="ECO:0000313" key="4">
    <source>
        <dbReference type="Proteomes" id="UP000494206"/>
    </source>
</evidence>
<dbReference type="OrthoDB" id="5959761at2759"/>
<dbReference type="InterPro" id="IPR050230">
    <property type="entry name" value="CALM/Myosin/TropC-like"/>
</dbReference>
<dbReference type="Pfam" id="PF13499">
    <property type="entry name" value="EF-hand_7"/>
    <property type="match status" value="2"/>
</dbReference>
<dbReference type="SMART" id="SM00054">
    <property type="entry name" value="EFh"/>
    <property type="match status" value="2"/>
</dbReference>
<dbReference type="FunFam" id="1.10.238.10:FF:000003">
    <property type="entry name" value="Calmodulin A"/>
    <property type="match status" value="1"/>
</dbReference>
<protein>
    <recommendedName>
        <fullName evidence="2">EF-hand domain-containing protein</fullName>
    </recommendedName>
</protein>
<evidence type="ECO:0000256" key="1">
    <source>
        <dbReference type="ARBA" id="ARBA00022737"/>
    </source>
</evidence>
<dbReference type="EMBL" id="CADEPM010000003">
    <property type="protein sequence ID" value="CAB3402851.1"/>
    <property type="molecule type" value="Genomic_DNA"/>
</dbReference>
<comment type="caution">
    <text evidence="3">The sequence shown here is derived from an EMBL/GenBank/DDBJ whole genome shotgun (WGS) entry which is preliminary data.</text>
</comment>
<dbReference type="GO" id="GO:0016460">
    <property type="term" value="C:myosin II complex"/>
    <property type="evidence" value="ECO:0007669"/>
    <property type="project" value="TreeGrafter"/>
</dbReference>
<sequence length="149" mass="16874">MSVPIEDIQDIFHFYDTVGDGKIAASQLLHAIRALMLNPTEQMIKKMTKQWEKTPGNARISVQEFTPIYKNMAKECGRASTLNEFQTLLSHFDREGNGQITVAELRHMLQNTGEKMTSQEVDSLLYGLEATDGKININNFLQTHMGIED</sequence>
<organism evidence="3 4">
    <name type="scientific">Caenorhabditis bovis</name>
    <dbReference type="NCBI Taxonomy" id="2654633"/>
    <lineage>
        <taxon>Eukaryota</taxon>
        <taxon>Metazoa</taxon>
        <taxon>Ecdysozoa</taxon>
        <taxon>Nematoda</taxon>
        <taxon>Chromadorea</taxon>
        <taxon>Rhabditida</taxon>
        <taxon>Rhabditina</taxon>
        <taxon>Rhabditomorpha</taxon>
        <taxon>Rhabditoidea</taxon>
        <taxon>Rhabditidae</taxon>
        <taxon>Peloderinae</taxon>
        <taxon>Caenorhabditis</taxon>
    </lineage>
</organism>
<dbReference type="AlphaFoldDB" id="A0A8S1ETC9"/>
<dbReference type="InterPro" id="IPR011992">
    <property type="entry name" value="EF-hand-dom_pair"/>
</dbReference>
<proteinExistence type="predicted"/>
<reference evidence="3 4" key="1">
    <citation type="submission" date="2020-04" db="EMBL/GenBank/DDBJ databases">
        <authorList>
            <person name="Laetsch R D."/>
            <person name="Stevens L."/>
            <person name="Kumar S."/>
            <person name="Blaxter L. M."/>
        </authorList>
    </citation>
    <scope>NUCLEOTIDE SEQUENCE [LARGE SCALE GENOMIC DNA]</scope>
</reference>
<feature type="domain" description="EF-hand" evidence="2">
    <location>
        <begin position="3"/>
        <end position="38"/>
    </location>
</feature>
<dbReference type="Gene3D" id="1.10.238.10">
    <property type="entry name" value="EF-hand"/>
    <property type="match status" value="2"/>
</dbReference>
<dbReference type="PANTHER" id="PTHR23048">
    <property type="entry name" value="MYOSIN LIGHT CHAIN 1, 3"/>
    <property type="match status" value="1"/>
</dbReference>
<evidence type="ECO:0000313" key="3">
    <source>
        <dbReference type="EMBL" id="CAB3402851.1"/>
    </source>
</evidence>
<keyword evidence="1" id="KW-0677">Repeat</keyword>
<keyword evidence="4" id="KW-1185">Reference proteome</keyword>
<dbReference type="SUPFAM" id="SSF47473">
    <property type="entry name" value="EF-hand"/>
    <property type="match status" value="1"/>
</dbReference>
<feature type="domain" description="EF-hand" evidence="2">
    <location>
        <begin position="80"/>
        <end position="115"/>
    </location>
</feature>
<dbReference type="CDD" id="cd00051">
    <property type="entry name" value="EFh"/>
    <property type="match status" value="2"/>
</dbReference>
<dbReference type="InterPro" id="IPR002048">
    <property type="entry name" value="EF_hand_dom"/>
</dbReference>
<dbReference type="Proteomes" id="UP000494206">
    <property type="component" value="Unassembled WGS sequence"/>
</dbReference>
<dbReference type="PANTHER" id="PTHR23048:SF13">
    <property type="entry name" value="EF-HAND DOMAIN-CONTAINING PROTEIN"/>
    <property type="match status" value="1"/>
</dbReference>
<accession>A0A8S1ETC9</accession>
<dbReference type="PROSITE" id="PS50222">
    <property type="entry name" value="EF_HAND_2"/>
    <property type="match status" value="2"/>
</dbReference>
<gene>
    <name evidence="3" type="ORF">CBOVIS_LOCUS5407</name>
</gene>
<evidence type="ECO:0000259" key="2">
    <source>
        <dbReference type="PROSITE" id="PS50222"/>
    </source>
</evidence>
<name>A0A8S1ETC9_9PELO</name>
<dbReference type="GO" id="GO:0005509">
    <property type="term" value="F:calcium ion binding"/>
    <property type="evidence" value="ECO:0007669"/>
    <property type="project" value="InterPro"/>
</dbReference>